<dbReference type="PRINTS" id="PR00024">
    <property type="entry name" value="HOMEOBOX"/>
</dbReference>
<evidence type="ECO:0000256" key="6">
    <source>
        <dbReference type="RuleBase" id="RU000682"/>
    </source>
</evidence>
<dbReference type="InterPro" id="IPR020479">
    <property type="entry name" value="HD_metazoa"/>
</dbReference>
<organism evidence="9 10">
    <name type="scientific">Chiloscyllium punctatum</name>
    <name type="common">Brownbanded bambooshark</name>
    <name type="synonym">Hemiscyllium punctatum</name>
    <dbReference type="NCBI Taxonomy" id="137246"/>
    <lineage>
        <taxon>Eukaryota</taxon>
        <taxon>Metazoa</taxon>
        <taxon>Chordata</taxon>
        <taxon>Craniata</taxon>
        <taxon>Vertebrata</taxon>
        <taxon>Chondrichthyes</taxon>
        <taxon>Elasmobranchii</taxon>
        <taxon>Galeomorphii</taxon>
        <taxon>Galeoidea</taxon>
        <taxon>Orectolobiformes</taxon>
        <taxon>Hemiscylliidae</taxon>
        <taxon>Chiloscyllium</taxon>
    </lineage>
</organism>
<dbReference type="PANTHER" id="PTHR24324">
    <property type="entry name" value="HOMEOBOX PROTEIN HHEX"/>
    <property type="match status" value="1"/>
</dbReference>
<protein>
    <recommendedName>
        <fullName evidence="8">Homeobox domain-containing protein</fullName>
    </recommendedName>
</protein>
<dbReference type="GO" id="GO:0030154">
    <property type="term" value="P:cell differentiation"/>
    <property type="evidence" value="ECO:0007669"/>
    <property type="project" value="TreeGrafter"/>
</dbReference>
<name>A0A401RT20_CHIPU</name>
<evidence type="ECO:0000313" key="9">
    <source>
        <dbReference type="EMBL" id="GCC21261.1"/>
    </source>
</evidence>
<evidence type="ECO:0000256" key="3">
    <source>
        <dbReference type="ARBA" id="ARBA00023155"/>
    </source>
</evidence>
<dbReference type="Gene3D" id="1.10.10.60">
    <property type="entry name" value="Homeodomain-like"/>
    <property type="match status" value="1"/>
</dbReference>
<accession>A0A401RT20</accession>
<dbReference type="PROSITE" id="PS50071">
    <property type="entry name" value="HOMEOBOX_2"/>
    <property type="match status" value="1"/>
</dbReference>
<evidence type="ECO:0000313" key="10">
    <source>
        <dbReference type="Proteomes" id="UP000287033"/>
    </source>
</evidence>
<dbReference type="SUPFAM" id="SSF46689">
    <property type="entry name" value="Homeodomain-like"/>
    <property type="match status" value="1"/>
</dbReference>
<evidence type="ECO:0000259" key="8">
    <source>
        <dbReference type="PROSITE" id="PS50071"/>
    </source>
</evidence>
<feature type="DNA-binding region" description="Homeobox" evidence="5">
    <location>
        <begin position="128"/>
        <end position="187"/>
    </location>
</feature>
<evidence type="ECO:0000256" key="4">
    <source>
        <dbReference type="ARBA" id="ARBA00023242"/>
    </source>
</evidence>
<dbReference type="EMBL" id="BEZZ01002138">
    <property type="protein sequence ID" value="GCC21261.1"/>
    <property type="molecule type" value="Genomic_DNA"/>
</dbReference>
<dbReference type="CDD" id="cd00086">
    <property type="entry name" value="homeodomain"/>
    <property type="match status" value="1"/>
</dbReference>
<evidence type="ECO:0000256" key="5">
    <source>
        <dbReference type="PROSITE-ProRule" id="PRU00108"/>
    </source>
</evidence>
<keyword evidence="10" id="KW-1185">Reference proteome</keyword>
<dbReference type="PROSITE" id="PS00027">
    <property type="entry name" value="HOMEOBOX_1"/>
    <property type="match status" value="1"/>
</dbReference>
<evidence type="ECO:0000256" key="1">
    <source>
        <dbReference type="ARBA" id="ARBA00004123"/>
    </source>
</evidence>
<proteinExistence type="predicted"/>
<dbReference type="InterPro" id="IPR051000">
    <property type="entry name" value="Homeobox_DNA-bind_prot"/>
</dbReference>
<dbReference type="InterPro" id="IPR009057">
    <property type="entry name" value="Homeodomain-like_sf"/>
</dbReference>
<dbReference type="Proteomes" id="UP000287033">
    <property type="component" value="Unassembled WGS sequence"/>
</dbReference>
<comment type="caution">
    <text evidence="9">The sequence shown here is derived from an EMBL/GenBank/DDBJ whole genome shotgun (WGS) entry which is preliminary data.</text>
</comment>
<dbReference type="AlphaFoldDB" id="A0A401RT20"/>
<feature type="region of interest" description="Disordered" evidence="7">
    <location>
        <begin position="1"/>
        <end position="21"/>
    </location>
</feature>
<gene>
    <name evidence="9" type="ORF">chiPu_0019728</name>
</gene>
<dbReference type="STRING" id="137246.A0A401RT20"/>
<dbReference type="InterPro" id="IPR001356">
    <property type="entry name" value="HD"/>
</dbReference>
<dbReference type="OrthoDB" id="6159439at2759"/>
<evidence type="ECO:0000256" key="7">
    <source>
        <dbReference type="SAM" id="MobiDB-lite"/>
    </source>
</evidence>
<dbReference type="FunFam" id="1.10.10.60:FF:000721">
    <property type="entry name" value="Hematopoietically-expressed homeobox protein HHEX"/>
    <property type="match status" value="1"/>
</dbReference>
<dbReference type="GO" id="GO:0000978">
    <property type="term" value="F:RNA polymerase II cis-regulatory region sequence-specific DNA binding"/>
    <property type="evidence" value="ECO:0007669"/>
    <property type="project" value="TreeGrafter"/>
</dbReference>
<dbReference type="Pfam" id="PF00046">
    <property type="entry name" value="Homeodomain"/>
    <property type="match status" value="1"/>
</dbReference>
<keyword evidence="2 5" id="KW-0238">DNA-binding</keyword>
<dbReference type="PANTHER" id="PTHR24324:SF5">
    <property type="entry name" value="HEMATOPOIETICALLY-EXPRESSED HOMEOBOX PROTEIN HHEX"/>
    <property type="match status" value="1"/>
</dbReference>
<dbReference type="SMART" id="SM00389">
    <property type="entry name" value="HOX"/>
    <property type="match status" value="1"/>
</dbReference>
<feature type="domain" description="Homeobox" evidence="8">
    <location>
        <begin position="126"/>
        <end position="186"/>
    </location>
</feature>
<dbReference type="InterPro" id="IPR017970">
    <property type="entry name" value="Homeobox_CS"/>
</dbReference>
<dbReference type="GO" id="GO:0000981">
    <property type="term" value="F:DNA-binding transcription factor activity, RNA polymerase II-specific"/>
    <property type="evidence" value="ECO:0007669"/>
    <property type="project" value="InterPro"/>
</dbReference>
<dbReference type="GO" id="GO:0005634">
    <property type="term" value="C:nucleus"/>
    <property type="evidence" value="ECO:0007669"/>
    <property type="project" value="UniProtKB-SubCell"/>
</dbReference>
<sequence>MQFHRPPGAESFLRSPSPIPQPTRFYIEDILSRDAAGGSQSRAVSCSPFPAVVPPPPLPLASFRAAVYQRAGQVALSPPLYRAPVLPQHLAPVYQPTAAEYQHPIYRPLPLDKDYFWNVFAQRSSHKRKGGQVRFSNDQTVELEKKFEIQKYLSPPERKCLARSLQLSERQVKTWFQNRRAKWRRLKQVQSVGFPPL</sequence>
<evidence type="ECO:0000256" key="2">
    <source>
        <dbReference type="ARBA" id="ARBA00023125"/>
    </source>
</evidence>
<keyword evidence="4 5" id="KW-0539">Nucleus</keyword>
<keyword evidence="3 5" id="KW-0371">Homeobox</keyword>
<comment type="subcellular location">
    <subcellularLocation>
        <location evidence="1 5 6">Nucleus</location>
    </subcellularLocation>
</comment>
<reference evidence="9 10" key="1">
    <citation type="journal article" date="2018" name="Nat. Ecol. Evol.">
        <title>Shark genomes provide insights into elasmobranch evolution and the origin of vertebrates.</title>
        <authorList>
            <person name="Hara Y"/>
            <person name="Yamaguchi K"/>
            <person name="Onimaru K"/>
            <person name="Kadota M"/>
            <person name="Koyanagi M"/>
            <person name="Keeley SD"/>
            <person name="Tatsumi K"/>
            <person name="Tanaka K"/>
            <person name="Motone F"/>
            <person name="Kageyama Y"/>
            <person name="Nozu R"/>
            <person name="Adachi N"/>
            <person name="Nishimura O"/>
            <person name="Nakagawa R"/>
            <person name="Tanegashima C"/>
            <person name="Kiyatake I"/>
            <person name="Matsumoto R"/>
            <person name="Murakumo K"/>
            <person name="Nishida K"/>
            <person name="Terakita A"/>
            <person name="Kuratani S"/>
            <person name="Sato K"/>
            <person name="Hyodo S Kuraku.S."/>
        </authorList>
    </citation>
    <scope>NUCLEOTIDE SEQUENCE [LARGE SCALE GENOMIC DNA]</scope>
</reference>